<dbReference type="Pfam" id="PF00126">
    <property type="entry name" value="HTH_1"/>
    <property type="match status" value="1"/>
</dbReference>
<keyword evidence="10" id="KW-1185">Reference proteome</keyword>
<dbReference type="Gene3D" id="3.40.190.10">
    <property type="entry name" value="Periplasmic binding protein-like II"/>
    <property type="match status" value="2"/>
</dbReference>
<keyword evidence="2" id="KW-0536">Nodulation</keyword>
<dbReference type="InterPro" id="IPR037402">
    <property type="entry name" value="YidZ_PBP2"/>
</dbReference>
<dbReference type="Pfam" id="PF03466">
    <property type="entry name" value="LysR_substrate"/>
    <property type="match status" value="1"/>
</dbReference>
<dbReference type="PANTHER" id="PTHR30118:SF6">
    <property type="entry name" value="HTH-TYPE TRANSCRIPTIONAL REGULATOR LEUO"/>
    <property type="match status" value="1"/>
</dbReference>
<dbReference type="PRINTS" id="PR00039">
    <property type="entry name" value="HTHLYSR"/>
</dbReference>
<dbReference type="SUPFAM" id="SSF46785">
    <property type="entry name" value="Winged helix' DNA-binding domain"/>
    <property type="match status" value="1"/>
</dbReference>
<keyword evidence="3" id="KW-0678">Repressor</keyword>
<dbReference type="PANTHER" id="PTHR30118">
    <property type="entry name" value="HTH-TYPE TRANSCRIPTIONAL REGULATOR LEUO-RELATED"/>
    <property type="match status" value="1"/>
</dbReference>
<comment type="caution">
    <text evidence="9">The sequence shown here is derived from an EMBL/GenBank/DDBJ whole genome shotgun (WGS) entry which is preliminary data.</text>
</comment>
<evidence type="ECO:0000256" key="7">
    <source>
        <dbReference type="ARBA" id="ARBA00023163"/>
    </source>
</evidence>
<dbReference type="InterPro" id="IPR005119">
    <property type="entry name" value="LysR_subst-bd"/>
</dbReference>
<dbReference type="EMBL" id="JAEUAK010000011">
    <property type="protein sequence ID" value="MBW9055536.1"/>
    <property type="molecule type" value="Genomic_DNA"/>
</dbReference>
<proteinExistence type="inferred from homology"/>
<dbReference type="SUPFAM" id="SSF53850">
    <property type="entry name" value="Periplasmic binding protein-like II"/>
    <property type="match status" value="1"/>
</dbReference>
<dbReference type="InterPro" id="IPR036390">
    <property type="entry name" value="WH_DNA-bd_sf"/>
</dbReference>
<evidence type="ECO:0000256" key="1">
    <source>
        <dbReference type="ARBA" id="ARBA00009437"/>
    </source>
</evidence>
<organism evidence="9 10">
    <name type="scientific">Rhizobium mesosinicum</name>
    <dbReference type="NCBI Taxonomy" id="335017"/>
    <lineage>
        <taxon>Bacteria</taxon>
        <taxon>Pseudomonadati</taxon>
        <taxon>Pseudomonadota</taxon>
        <taxon>Alphaproteobacteria</taxon>
        <taxon>Hyphomicrobiales</taxon>
        <taxon>Rhizobiaceae</taxon>
        <taxon>Rhizobium/Agrobacterium group</taxon>
        <taxon>Rhizobium</taxon>
    </lineage>
</organism>
<dbReference type="InterPro" id="IPR050389">
    <property type="entry name" value="LysR-type_TF"/>
</dbReference>
<dbReference type="InterPro" id="IPR036388">
    <property type="entry name" value="WH-like_DNA-bd_sf"/>
</dbReference>
<comment type="similarity">
    <text evidence="1">Belongs to the LysR transcriptional regulatory family.</text>
</comment>
<dbReference type="CDD" id="cd08417">
    <property type="entry name" value="PBP2_Nitroaromatics_like"/>
    <property type="match status" value="1"/>
</dbReference>
<evidence type="ECO:0000256" key="6">
    <source>
        <dbReference type="ARBA" id="ARBA00023159"/>
    </source>
</evidence>
<protein>
    <submittedName>
        <fullName evidence="9">LysR family transcriptional regulator</fullName>
    </submittedName>
</protein>
<evidence type="ECO:0000259" key="8">
    <source>
        <dbReference type="PROSITE" id="PS50931"/>
    </source>
</evidence>
<keyword evidence="6" id="KW-0010">Activator</keyword>
<sequence length="315" mass="34375">MNLSGFDLNLLRVLDALLRDESTVKAGERVGLSQPAVSSSLNRLRASLGDPLFVRKGQRIVPTDYAKSLEVPLRQALDGLEALLAGPRKFDPSAAQQSFKISGSDSYAELLMPALARHLMAEAPGVKAQLVEPVARDHIATLEKFGVDMVLLPKAQQFPAWLDSAPAFESRFVIVARQGHPRLLRNRMTPGDTIPMDLFCDLGHAVFSPEGNLKAMTDAALAQMGRERNVVVTLSTMGGVCSVVIDSDLVGILPEPLAQRMAPRLGLDIYRAPVPLGPGRIFLIWHKRNAANAAHTWFRNLVLDVLRPLGRVEQS</sequence>
<dbReference type="Proteomes" id="UP000717752">
    <property type="component" value="Unassembled WGS sequence"/>
</dbReference>
<keyword evidence="4" id="KW-0805">Transcription regulation</keyword>
<feature type="domain" description="HTH lysR-type" evidence="8">
    <location>
        <begin position="6"/>
        <end position="63"/>
    </location>
</feature>
<keyword evidence="5" id="KW-0238">DNA-binding</keyword>
<evidence type="ECO:0000313" key="10">
    <source>
        <dbReference type="Proteomes" id="UP000717752"/>
    </source>
</evidence>
<name>A0ABS7H056_9HYPH</name>
<evidence type="ECO:0000256" key="4">
    <source>
        <dbReference type="ARBA" id="ARBA00023015"/>
    </source>
</evidence>
<evidence type="ECO:0000313" key="9">
    <source>
        <dbReference type="EMBL" id="MBW9055536.1"/>
    </source>
</evidence>
<evidence type="ECO:0000256" key="2">
    <source>
        <dbReference type="ARBA" id="ARBA00022458"/>
    </source>
</evidence>
<dbReference type="Gene3D" id="1.10.10.10">
    <property type="entry name" value="Winged helix-like DNA-binding domain superfamily/Winged helix DNA-binding domain"/>
    <property type="match status" value="1"/>
</dbReference>
<gene>
    <name evidence="9" type="ORF">JNB85_24315</name>
</gene>
<evidence type="ECO:0000256" key="3">
    <source>
        <dbReference type="ARBA" id="ARBA00022491"/>
    </source>
</evidence>
<keyword evidence="7" id="KW-0804">Transcription</keyword>
<reference evidence="9 10" key="1">
    <citation type="journal article" date="2021" name="MBio">
        <title>Poor Competitiveness of Bradyrhizobium in Pigeon Pea Root Colonization in Indian Soils.</title>
        <authorList>
            <person name="Chalasani D."/>
            <person name="Basu A."/>
            <person name="Pullabhotla S.V.S.R.N."/>
            <person name="Jorrin B."/>
            <person name="Neal A.L."/>
            <person name="Poole P.S."/>
            <person name="Podile A.R."/>
            <person name="Tkacz A."/>
        </authorList>
    </citation>
    <scope>NUCLEOTIDE SEQUENCE [LARGE SCALE GENOMIC DNA]</scope>
    <source>
        <strain evidence="9 10">HU56</strain>
    </source>
</reference>
<dbReference type="InterPro" id="IPR000847">
    <property type="entry name" value="LysR_HTH_N"/>
</dbReference>
<accession>A0ABS7H056</accession>
<evidence type="ECO:0000256" key="5">
    <source>
        <dbReference type="ARBA" id="ARBA00023125"/>
    </source>
</evidence>
<dbReference type="PROSITE" id="PS50931">
    <property type="entry name" value="HTH_LYSR"/>
    <property type="match status" value="1"/>
</dbReference>